<sequence>MTDKNLDALITKIVKKVMKKEIEKFKAENLAIVSTQINEPLETLKDTNNNWENAVDEEVIENIYTSRYINISAKEAADFDYKLRELKFRQELLKDWILFILKDVVVYSLTILFIFSAAGFYLFSLVIHK</sequence>
<dbReference type="EMBL" id="CP021056">
    <property type="protein sequence ID" value="QXE21780.1"/>
    <property type="molecule type" value="Genomic_DNA"/>
</dbReference>
<dbReference type="KEGG" id="rsin:B6N60_00458"/>
<dbReference type="Proteomes" id="UP000683511">
    <property type="component" value="Chromosome"/>
</dbReference>
<evidence type="ECO:0000256" key="1">
    <source>
        <dbReference type="SAM" id="Phobius"/>
    </source>
</evidence>
<keyword evidence="1" id="KW-1133">Transmembrane helix</keyword>
<proteinExistence type="predicted"/>
<gene>
    <name evidence="2" type="ORF">B6N60_00458</name>
</gene>
<dbReference type="RefSeq" id="WP_190600977.1">
    <property type="nucleotide sequence ID" value="NZ_CP021056.1"/>
</dbReference>
<name>A0A975Y359_9NOST</name>
<keyword evidence="1" id="KW-0812">Transmembrane</keyword>
<organism evidence="2 3">
    <name type="scientific">Richelia sinica FACHB-800</name>
    <dbReference type="NCBI Taxonomy" id="1357546"/>
    <lineage>
        <taxon>Bacteria</taxon>
        <taxon>Bacillati</taxon>
        <taxon>Cyanobacteriota</taxon>
        <taxon>Cyanophyceae</taxon>
        <taxon>Nostocales</taxon>
        <taxon>Nostocaceae</taxon>
        <taxon>Richelia</taxon>
    </lineage>
</organism>
<keyword evidence="3" id="KW-1185">Reference proteome</keyword>
<accession>A0A975Y359</accession>
<evidence type="ECO:0000313" key="3">
    <source>
        <dbReference type="Proteomes" id="UP000683511"/>
    </source>
</evidence>
<protein>
    <submittedName>
        <fullName evidence="2">Uncharacterized protein</fullName>
    </submittedName>
</protein>
<dbReference type="AlphaFoldDB" id="A0A975Y359"/>
<keyword evidence="1" id="KW-0472">Membrane</keyword>
<evidence type="ECO:0000313" key="2">
    <source>
        <dbReference type="EMBL" id="QXE21780.1"/>
    </source>
</evidence>
<feature type="transmembrane region" description="Helical" evidence="1">
    <location>
        <begin position="104"/>
        <end position="127"/>
    </location>
</feature>
<reference evidence="2" key="1">
    <citation type="submission" date="2017-04" db="EMBL/GenBank/DDBJ databases">
        <title>Genome deletions in a multicellular cyanobacterial endosymbiont for morphological adaptation in marine diatoms.</title>
        <authorList>
            <person name="Wang Y."/>
            <person name="Gao H."/>
            <person name="Li R."/>
            <person name="Xu X."/>
        </authorList>
    </citation>
    <scope>NUCLEOTIDE SEQUENCE</scope>
    <source>
        <strain evidence="2">FACHB 800</strain>
    </source>
</reference>